<dbReference type="InterPro" id="IPR032508">
    <property type="entry name" value="FecR_C"/>
</dbReference>
<dbReference type="Gene3D" id="2.60.120.1440">
    <property type="match status" value="1"/>
</dbReference>
<dbReference type="Pfam" id="PF04773">
    <property type="entry name" value="FecR"/>
    <property type="match status" value="1"/>
</dbReference>
<evidence type="ECO:0000313" key="4">
    <source>
        <dbReference type="EMBL" id="MBP3943740.1"/>
    </source>
</evidence>
<gene>
    <name evidence="4" type="ORF">J5U18_09215</name>
</gene>
<dbReference type="EMBL" id="JAGKSB010000009">
    <property type="protein sequence ID" value="MBP3943740.1"/>
    <property type="molecule type" value="Genomic_DNA"/>
</dbReference>
<feature type="transmembrane region" description="Helical" evidence="1">
    <location>
        <begin position="86"/>
        <end position="107"/>
    </location>
</feature>
<dbReference type="GO" id="GO:0016989">
    <property type="term" value="F:sigma factor antagonist activity"/>
    <property type="evidence" value="ECO:0007669"/>
    <property type="project" value="TreeGrafter"/>
</dbReference>
<dbReference type="PANTHER" id="PTHR30273:SF2">
    <property type="entry name" value="PROTEIN FECR"/>
    <property type="match status" value="1"/>
</dbReference>
<keyword evidence="1" id="KW-0472">Membrane</keyword>
<comment type="caution">
    <text evidence="4">The sequence shown here is derived from an EMBL/GenBank/DDBJ whole genome shotgun (WGS) entry which is preliminary data.</text>
</comment>
<protein>
    <submittedName>
        <fullName evidence="4">FecR family protein</fullName>
    </submittedName>
</protein>
<reference evidence="4" key="1">
    <citation type="submission" date="2021-03" db="EMBL/GenBank/DDBJ databases">
        <authorList>
            <person name="Lu T."/>
            <person name="Wang Q."/>
            <person name="Han X."/>
        </authorList>
    </citation>
    <scope>NUCLEOTIDE SEQUENCE</scope>
    <source>
        <strain evidence="4">WQ 2009</strain>
    </source>
</reference>
<sequence>MDSKKSIHLLYAQYLANKISKDDLALLLDQLASMSTEELALLTAKFHSSEQISDLKNTEFNSQKTLAFIQDKIVVEEPRKRNKFTAWNTIIALAASISIFLLFKVIYQKDSSLFRATQDSSLSSISNQAYLSLILPSGETLHYSKDLQLLSNNSLALPTKDVKLNVLEKGQLAFEFSLEFIEKFKNKTYLIATGSQASCTIRLMDGTLVNMNGKSSIQLPTIFSKEFRTIALHGEAFFDVSHHKTWPFKISAKETEITVLGTSFNVKAYQSDSHVLTSLSSGSVALDNGTHQVKLTPGMEGYATKSKGEFNTRKISIQEIGMWRSGFFTFHEEPIIDIIQKLAQWYDIDDIQVVNDHRETFSGSLSKDKSLTQILKQLEKVSNSKFEITERRILIMR</sequence>
<dbReference type="PANTHER" id="PTHR30273">
    <property type="entry name" value="PERIPLASMIC SIGNAL SENSOR AND SIGMA FACTOR ACTIVATOR FECR-RELATED"/>
    <property type="match status" value="1"/>
</dbReference>
<keyword evidence="5" id="KW-1185">Reference proteome</keyword>
<dbReference type="InterPro" id="IPR012373">
    <property type="entry name" value="Ferrdict_sens_TM"/>
</dbReference>
<organism evidence="4 5">
    <name type="scientific">Rhinopithecimicrobium faecis</name>
    <dbReference type="NCBI Taxonomy" id="2820698"/>
    <lineage>
        <taxon>Bacteria</taxon>
        <taxon>Pseudomonadati</taxon>
        <taxon>Bacteroidota</taxon>
        <taxon>Sphingobacteriia</taxon>
        <taxon>Sphingobacteriales</taxon>
        <taxon>Sphingobacteriaceae</taxon>
        <taxon>Rhinopithecimicrobium</taxon>
    </lineage>
</organism>
<evidence type="ECO:0000313" key="5">
    <source>
        <dbReference type="Proteomes" id="UP000679691"/>
    </source>
</evidence>
<keyword evidence="1" id="KW-0812">Transmembrane</keyword>
<evidence type="ECO:0000259" key="3">
    <source>
        <dbReference type="Pfam" id="PF16344"/>
    </source>
</evidence>
<dbReference type="AlphaFoldDB" id="A0A8T4H9G1"/>
<keyword evidence="1" id="KW-1133">Transmembrane helix</keyword>
<feature type="domain" description="Protein FecR C-terminal" evidence="3">
    <location>
        <begin position="328"/>
        <end position="395"/>
    </location>
</feature>
<evidence type="ECO:0000259" key="2">
    <source>
        <dbReference type="Pfam" id="PF04773"/>
    </source>
</evidence>
<dbReference type="Pfam" id="PF16344">
    <property type="entry name" value="FecR_C"/>
    <property type="match status" value="1"/>
</dbReference>
<dbReference type="InterPro" id="IPR006860">
    <property type="entry name" value="FecR"/>
</dbReference>
<name>A0A8T4H9G1_9SPHI</name>
<dbReference type="Proteomes" id="UP000679691">
    <property type="component" value="Unassembled WGS sequence"/>
</dbReference>
<proteinExistence type="predicted"/>
<dbReference type="Gene3D" id="3.55.50.30">
    <property type="match status" value="1"/>
</dbReference>
<accession>A0A8T4H9G1</accession>
<evidence type="ECO:0000256" key="1">
    <source>
        <dbReference type="SAM" id="Phobius"/>
    </source>
</evidence>
<dbReference type="RefSeq" id="WP_353547242.1">
    <property type="nucleotide sequence ID" value="NZ_JAGKSB010000009.1"/>
</dbReference>
<feature type="domain" description="FecR protein" evidence="2">
    <location>
        <begin position="191"/>
        <end position="284"/>
    </location>
</feature>